<dbReference type="Proteomes" id="UP000481153">
    <property type="component" value="Unassembled WGS sequence"/>
</dbReference>
<dbReference type="GO" id="GO:0008233">
    <property type="term" value="F:peptidase activity"/>
    <property type="evidence" value="ECO:0007669"/>
    <property type="project" value="UniProtKB-KW"/>
</dbReference>
<dbReference type="Pfam" id="PF01112">
    <property type="entry name" value="Asparaginase_2"/>
    <property type="match status" value="1"/>
</dbReference>
<evidence type="ECO:0008006" key="10">
    <source>
        <dbReference type="Google" id="ProtNLM"/>
    </source>
</evidence>
<dbReference type="PANTHER" id="PTHR10188">
    <property type="entry name" value="L-ASPARAGINASE"/>
    <property type="match status" value="1"/>
</dbReference>
<evidence type="ECO:0000256" key="4">
    <source>
        <dbReference type="ARBA" id="ARBA00022813"/>
    </source>
</evidence>
<evidence type="ECO:0000256" key="7">
    <source>
        <dbReference type="PIRSR" id="PIRSR600246-3"/>
    </source>
</evidence>
<proteinExistence type="inferred from homology"/>
<evidence type="ECO:0000256" key="2">
    <source>
        <dbReference type="ARBA" id="ARBA00022670"/>
    </source>
</evidence>
<evidence type="ECO:0000313" key="8">
    <source>
        <dbReference type="EMBL" id="KAF0744561.1"/>
    </source>
</evidence>
<evidence type="ECO:0000256" key="6">
    <source>
        <dbReference type="PIRSR" id="PIRSR600246-2"/>
    </source>
</evidence>
<dbReference type="GO" id="GO:0005737">
    <property type="term" value="C:cytoplasm"/>
    <property type="evidence" value="ECO:0007669"/>
    <property type="project" value="TreeGrafter"/>
</dbReference>
<evidence type="ECO:0000313" key="9">
    <source>
        <dbReference type="Proteomes" id="UP000481153"/>
    </source>
</evidence>
<keyword evidence="2" id="KW-0645">Protease</keyword>
<sequence>MAMTGMMLGGSREVVFGPRFTVPSQVVINTWPFTNATNEAFHILLTTGKSALDAIEGGCNICEIQQCDFTVGYGGSPDATGETTLDAMIMDGRDQSMGSVAYLRRVKDAIRVARKVMDHSSHSILAGNGALAFAKMMGFREESLTTPYSAKLFAQWTTNHCQPNYYKNVRGQDTSCPPYEPLPPSDWSENNQEARNSINKDNHDTIGMIALNSVGHIAVGTSSNGANHKIQGRVGDAPLPGAGAYADNERGAAAATGDGDVMMRFLPSYQAVQDMGNGIHPKDACENALRRIAAKVPLFKGGIVCLNPQGEYGGAGYGWNFSYSVRTATMTSAQVVHVAPIT</sequence>
<feature type="active site" description="Nucleophile" evidence="5">
    <location>
        <position position="205"/>
    </location>
</feature>
<comment type="caution">
    <text evidence="8">The sequence shown here is derived from an EMBL/GenBank/DDBJ whole genome shotgun (WGS) entry which is preliminary data.</text>
</comment>
<dbReference type="GO" id="GO:0003948">
    <property type="term" value="F:N4-(beta-N-acetylglucosaminyl)-L-asparaginase activity"/>
    <property type="evidence" value="ECO:0007669"/>
    <property type="project" value="UniProtKB-ARBA"/>
</dbReference>
<dbReference type="VEuPathDB" id="FungiDB:AeMF1_004396"/>
<keyword evidence="9" id="KW-1185">Reference proteome</keyword>
<organism evidence="8 9">
    <name type="scientific">Aphanomyces euteiches</name>
    <dbReference type="NCBI Taxonomy" id="100861"/>
    <lineage>
        <taxon>Eukaryota</taxon>
        <taxon>Sar</taxon>
        <taxon>Stramenopiles</taxon>
        <taxon>Oomycota</taxon>
        <taxon>Saprolegniomycetes</taxon>
        <taxon>Saprolegniales</taxon>
        <taxon>Verrucalvaceae</taxon>
        <taxon>Aphanomyces</taxon>
    </lineage>
</organism>
<dbReference type="GO" id="GO:0006508">
    <property type="term" value="P:proteolysis"/>
    <property type="evidence" value="ECO:0007669"/>
    <property type="project" value="UniProtKB-KW"/>
</dbReference>
<gene>
    <name evidence="8" type="ORF">Ae201684_001033</name>
</gene>
<feature type="binding site" evidence="6">
    <location>
        <begin position="233"/>
        <end position="236"/>
    </location>
    <ligand>
        <name>substrate</name>
    </ligand>
</feature>
<dbReference type="SUPFAM" id="SSF56235">
    <property type="entry name" value="N-terminal nucleophile aminohydrolases (Ntn hydrolases)"/>
    <property type="match status" value="1"/>
</dbReference>
<name>A0A6G0XV61_9STRA</name>
<evidence type="ECO:0000256" key="1">
    <source>
        <dbReference type="ARBA" id="ARBA00010872"/>
    </source>
</evidence>
<evidence type="ECO:0000256" key="5">
    <source>
        <dbReference type="PIRSR" id="PIRSR600246-1"/>
    </source>
</evidence>
<feature type="binding site" evidence="6">
    <location>
        <begin position="256"/>
        <end position="259"/>
    </location>
    <ligand>
        <name>substrate</name>
    </ligand>
</feature>
<dbReference type="EMBL" id="VJMJ01000009">
    <property type="protein sequence ID" value="KAF0744561.1"/>
    <property type="molecule type" value="Genomic_DNA"/>
</dbReference>
<evidence type="ECO:0000256" key="3">
    <source>
        <dbReference type="ARBA" id="ARBA00022801"/>
    </source>
</evidence>
<accession>A0A6G0XV61</accession>
<dbReference type="CDD" id="cd04513">
    <property type="entry name" value="Glycosylasparaginase"/>
    <property type="match status" value="1"/>
</dbReference>
<dbReference type="FunFam" id="3.60.20.30:FF:000003">
    <property type="entry name" value="N(4)-(Beta-N-acetylglucosaminyl)-L-asparaginase isoform X1"/>
    <property type="match status" value="1"/>
</dbReference>
<reference evidence="8 9" key="1">
    <citation type="submission" date="2019-07" db="EMBL/GenBank/DDBJ databases">
        <title>Genomics analysis of Aphanomyces spp. identifies a new class of oomycete effector associated with host adaptation.</title>
        <authorList>
            <person name="Gaulin E."/>
        </authorList>
    </citation>
    <scope>NUCLEOTIDE SEQUENCE [LARGE SCALE GENOMIC DNA]</scope>
    <source>
        <strain evidence="8 9">ATCC 201684</strain>
    </source>
</reference>
<dbReference type="InterPro" id="IPR029055">
    <property type="entry name" value="Ntn_hydrolases_N"/>
</dbReference>
<dbReference type="Gene3D" id="3.60.20.30">
    <property type="entry name" value="(Glycosyl)asparaginase"/>
    <property type="match status" value="1"/>
</dbReference>
<dbReference type="PANTHER" id="PTHR10188:SF6">
    <property type="entry name" value="N(4)-(BETA-N-ACETYLGLUCOSAMINYL)-L-ASPARAGINASE"/>
    <property type="match status" value="1"/>
</dbReference>
<comment type="similarity">
    <text evidence="1">Belongs to the Ntn-hydrolase family.</text>
</comment>
<protein>
    <recommendedName>
        <fullName evidence="10">N(4)-(Beta-N-acetylglucosaminyl)-L-asparaginase</fullName>
    </recommendedName>
</protein>
<keyword evidence="3" id="KW-0378">Hydrolase</keyword>
<feature type="site" description="Cleavage; by autolysis" evidence="7">
    <location>
        <begin position="204"/>
        <end position="205"/>
    </location>
</feature>
<dbReference type="AlphaFoldDB" id="A0A6G0XV61"/>
<keyword evidence="4" id="KW-0068">Autocatalytic cleavage</keyword>
<dbReference type="InterPro" id="IPR000246">
    <property type="entry name" value="Peptidase_T2"/>
</dbReference>